<feature type="region of interest" description="Disordered" evidence="3">
    <location>
        <begin position="434"/>
        <end position="456"/>
    </location>
</feature>
<keyword evidence="4" id="KW-1133">Transmembrane helix</keyword>
<dbReference type="PROSITE" id="PS50011">
    <property type="entry name" value="PROTEIN_KINASE_DOM"/>
    <property type="match status" value="1"/>
</dbReference>
<evidence type="ECO:0000313" key="6">
    <source>
        <dbReference type="EMBL" id="CDH61073.1"/>
    </source>
</evidence>
<dbReference type="Gene3D" id="2.120.10.80">
    <property type="entry name" value="Kelch-type beta propeller"/>
    <property type="match status" value="2"/>
</dbReference>
<keyword evidence="4" id="KW-0812">Transmembrane</keyword>
<dbReference type="Pfam" id="PF00069">
    <property type="entry name" value="Pkinase"/>
    <property type="match status" value="1"/>
</dbReference>
<feature type="transmembrane region" description="Helical" evidence="4">
    <location>
        <begin position="405"/>
        <end position="427"/>
    </location>
</feature>
<dbReference type="PANTHER" id="PTHR46093">
    <property type="entry name" value="ACYL-COA-BINDING DOMAIN-CONTAINING PROTEIN 5"/>
    <property type="match status" value="1"/>
</dbReference>
<sequence>MGSFKEVAHGSSPHSWKTKFIIVLFLVPLAYYMYRWSPLLILVGWVIGGVHSQLGDSQTQVPWRAGHVSAFLDPYVIVYGGTEDTNGDYSNQANGTTSLWVWDSRNGTWYHPQLASNTEPNPQIFFGATKLPSSGQMLIVGGNSTSGMSLQKLDTNSWSWSFPSSTTTSPSSAAFFSITLINNTIYTHGGASVDANGHPQTNAVLNSLYALDSNSFAWTSGSNGDGIMAHSTCYVQSCNCLITFGGTKTGQGADASANVIIYDLTSKSWNLQVSVSAGSSGAPGGSRMHTANCLKDKMIVYGGGTQSPVDSDVWVLDVSQYPSLTWERQDVSNKGQGPGARMGHTSVVDESNQKMYIFGGWGGRATGDSNMYMLDMENWSWTRIATTGIENSNSDDTSASNHTGAIAGGVVGGVVGLALIAGLFFLWRRRQRRRREEDNASEKTDEPDYYARHPHYWTNGDQNGSLYELHDDDGVAITPMSPFPRRKRASKALTHSTTVRDSTLGIRSELGDMDHVMTGVLQEMDGASDQANYSSTTHSFCNSRHNSKVLLVPDSELRNAQNPEEIARQKPNEFSMPASRLAKHNKNIPIDHHNPQSLSSLAATVGSPTNLTQAGFDNHRPSTPLATSQDMLETSTTTPLSPLVNMLPKRYQADSKRDPIIGPVNSILYVNKVDNTAAEPVLEKEATIKWFGRREAWERECRTLIRLKSAHVVELLEVLTIQDENVSATEDDDETRMKYCTVMERLDETLGAVIQRARSDNHTTTARDIARDIVECLILCHSRGIAFCDLKPSNIMHRQGEPWKLIDFEASRTIGEECVGVITPRYCPPEVARATTYGLEGANGVVATPSVDLWALGCVIYELETKHALFASNIKDGTILHFVSHPSSSTPILNNGLRWDEQKELYIPNFERNVSDPHARELITMLLKREPTQRGKAADLLDHPYFQ</sequence>
<organism evidence="6 7">
    <name type="scientific">Lichtheimia corymbifera JMRC:FSU:9682</name>
    <dbReference type="NCBI Taxonomy" id="1263082"/>
    <lineage>
        <taxon>Eukaryota</taxon>
        <taxon>Fungi</taxon>
        <taxon>Fungi incertae sedis</taxon>
        <taxon>Mucoromycota</taxon>
        <taxon>Mucoromycotina</taxon>
        <taxon>Mucoromycetes</taxon>
        <taxon>Mucorales</taxon>
        <taxon>Lichtheimiaceae</taxon>
        <taxon>Lichtheimia</taxon>
    </lineage>
</organism>
<dbReference type="SMART" id="SM00220">
    <property type="entry name" value="S_TKc"/>
    <property type="match status" value="1"/>
</dbReference>
<feature type="compositionally biased region" description="Basic and acidic residues" evidence="3">
    <location>
        <begin position="434"/>
        <end position="451"/>
    </location>
</feature>
<dbReference type="GO" id="GO:0004672">
    <property type="term" value="F:protein kinase activity"/>
    <property type="evidence" value="ECO:0007669"/>
    <property type="project" value="InterPro"/>
</dbReference>
<dbReference type="AlphaFoldDB" id="A0A068SFF1"/>
<protein>
    <recommendedName>
        <fullName evidence="5">Protein kinase domain-containing protein</fullName>
    </recommendedName>
</protein>
<keyword evidence="2" id="KW-0677">Repeat</keyword>
<dbReference type="SUPFAM" id="SSF117281">
    <property type="entry name" value="Kelch motif"/>
    <property type="match status" value="1"/>
</dbReference>
<dbReference type="InterPro" id="IPR015915">
    <property type="entry name" value="Kelch-typ_b-propeller"/>
</dbReference>
<keyword evidence="1" id="KW-0880">Kelch repeat</keyword>
<dbReference type="STRING" id="1263082.A0A068SFF1"/>
<evidence type="ECO:0000256" key="1">
    <source>
        <dbReference type="ARBA" id="ARBA00022441"/>
    </source>
</evidence>
<evidence type="ECO:0000259" key="5">
    <source>
        <dbReference type="PROSITE" id="PS50011"/>
    </source>
</evidence>
<dbReference type="InterPro" id="IPR000719">
    <property type="entry name" value="Prot_kinase_dom"/>
</dbReference>
<evidence type="ECO:0000256" key="2">
    <source>
        <dbReference type="ARBA" id="ARBA00022737"/>
    </source>
</evidence>
<reference evidence="6" key="1">
    <citation type="submission" date="2013-08" db="EMBL/GenBank/DDBJ databases">
        <title>Gene expansion shapes genome architecture in the human pathogen Lichtheimia corymbifera: an evolutionary genomics analysis in the ancient terrestrial Mucorales (Mucoromycotina).</title>
        <authorList>
            <person name="Schwartze V.U."/>
            <person name="Winter S."/>
            <person name="Shelest E."/>
            <person name="Marcet-Houben M."/>
            <person name="Horn F."/>
            <person name="Wehner S."/>
            <person name="Hoffmann K."/>
            <person name="Riege K."/>
            <person name="Sammeth M."/>
            <person name="Nowrousian M."/>
            <person name="Valiante V."/>
            <person name="Linde J."/>
            <person name="Jacobsen I.D."/>
            <person name="Marz M."/>
            <person name="Brakhage A.A."/>
            <person name="Gabaldon T."/>
            <person name="Bocker S."/>
            <person name="Voigt K."/>
        </authorList>
    </citation>
    <scope>NUCLEOTIDE SEQUENCE [LARGE SCALE GENOMIC DNA]</scope>
    <source>
        <strain evidence="6">FSU 9682</strain>
    </source>
</reference>
<accession>A0A068SFF1</accession>
<dbReference type="InterPro" id="IPR011009">
    <property type="entry name" value="Kinase-like_dom_sf"/>
</dbReference>
<dbReference type="PANTHER" id="PTHR46093:SF18">
    <property type="entry name" value="FIBRONECTIN TYPE-III DOMAIN-CONTAINING PROTEIN"/>
    <property type="match status" value="1"/>
</dbReference>
<dbReference type="Proteomes" id="UP000027586">
    <property type="component" value="Unassembled WGS sequence"/>
</dbReference>
<dbReference type="OrthoDB" id="45365at2759"/>
<evidence type="ECO:0000313" key="7">
    <source>
        <dbReference type="Proteomes" id="UP000027586"/>
    </source>
</evidence>
<evidence type="ECO:0000256" key="4">
    <source>
        <dbReference type="SAM" id="Phobius"/>
    </source>
</evidence>
<feature type="region of interest" description="Disordered" evidence="3">
    <location>
        <begin position="609"/>
        <end position="629"/>
    </location>
</feature>
<gene>
    <name evidence="6" type="ORF">LCOR_11849.1</name>
</gene>
<dbReference type="EMBL" id="CBTN010000129">
    <property type="protein sequence ID" value="CDH61073.1"/>
    <property type="molecule type" value="Genomic_DNA"/>
</dbReference>
<evidence type="ECO:0000256" key="3">
    <source>
        <dbReference type="SAM" id="MobiDB-lite"/>
    </source>
</evidence>
<dbReference type="Pfam" id="PF24681">
    <property type="entry name" value="Kelch_KLHDC2_KLHL20_DRC7"/>
    <property type="match status" value="2"/>
</dbReference>
<dbReference type="Gene3D" id="1.10.510.10">
    <property type="entry name" value="Transferase(Phosphotransferase) domain 1"/>
    <property type="match status" value="1"/>
</dbReference>
<name>A0A068SFF1_9FUNG</name>
<feature type="transmembrane region" description="Helical" evidence="4">
    <location>
        <begin position="20"/>
        <end position="47"/>
    </location>
</feature>
<keyword evidence="7" id="KW-1185">Reference proteome</keyword>
<dbReference type="SUPFAM" id="SSF56112">
    <property type="entry name" value="Protein kinase-like (PK-like)"/>
    <property type="match status" value="1"/>
</dbReference>
<feature type="domain" description="Protein kinase" evidence="5">
    <location>
        <begin position="653"/>
        <end position="946"/>
    </location>
</feature>
<keyword evidence="4" id="KW-0472">Membrane</keyword>
<proteinExistence type="predicted"/>
<comment type="caution">
    <text evidence="6">The sequence shown here is derived from an EMBL/GenBank/DDBJ whole genome shotgun (WGS) entry which is preliminary data.</text>
</comment>
<dbReference type="VEuPathDB" id="FungiDB:LCOR_11849.1"/>
<dbReference type="GO" id="GO:0005524">
    <property type="term" value="F:ATP binding"/>
    <property type="evidence" value="ECO:0007669"/>
    <property type="project" value="InterPro"/>
</dbReference>